<name>A0A0C9MDF7_9FUNG</name>
<dbReference type="AlphaFoldDB" id="A0A0C9MDF7"/>
<dbReference type="OrthoDB" id="2282815at2759"/>
<accession>A0A0C9MDF7</accession>
<sequence>MEEEYDYSKYTVVHSMDICSVRKTLMIYRANNRTSQLNVRYIPEEYFTIPLDFYYNKSSGNIVYGRQMIYHYRQYPPHEKYVHVPNFVEDLYKLYQRSRKGESATQDDTALCSAIASFLTKVYPFRRFKQENAFKTQHAFILPSQKYTDKDFINTTLRPLLQNTPWLTPVDSTSKTVFYSKIDTFTYYLNRLKLPGLRLEREKKYLYCSLQKTRDHRHLMLTVRFIRAVYDPDLIAASGKSMTALGGDMILSSKMISPALLLEIPINPTLAKMAKLAELLYNEIFAGEEWEERPTLLEKYNTDSSYKSPIHRLIYSILMSKTKDVWSREIDTDDLYNGEGNWSNMFCREEKLRLSCITYGDIMQLFDDVDVSSIKSEIKRYLEKYGDEEMFQSIVLIEEEKNMRSDLIDINPYKVHNLAFAEKYGQRFYLLRVKKAIVHFLEQLKKSKSTGVVSLRPWNLTEGCAYKIGNMVQLSNRIGRPVVIKPVGEIKQESSKEPSIQKEKLALIDKIQPYGYYVETNISCSNEIKMSLNQVIETTVDNKKLQRSTMSILDSSYQTSDMYDFIFDAIWSNINGHCADLQCRLSQKDESVDFDSYNTIRADMIDTIKKSMENKSNITQDLDKAIYHYNAKLNCTCDIIISHRLVVDIGLLPYLRSIASEIVASLKASAIFGNHKILCLLVTGDFLYKWLEQENSAYGELIWNQLQEAIISELNNKQLRVYLMMKKSMVLEDYTLNYKPFKLEMYRQVFSRRYYLKILAAPFMKNPRLYQDKGDRCILIPFMFTDLDDALIWEISLLPDECKGDSKCLLESKFYVINNPEDTHRVYWEASLVALSATENTDTSTMNVALISELDSYLSSVKTSKARSTFPIVVKIMPCSYLSAISLRLRLGIDASADDPLRYDHVAYSERLTLQKI</sequence>
<evidence type="ECO:0000313" key="2">
    <source>
        <dbReference type="Proteomes" id="UP000053815"/>
    </source>
</evidence>
<dbReference type="EMBL" id="DF836377">
    <property type="protein sequence ID" value="GAN05339.1"/>
    <property type="molecule type" value="Genomic_DNA"/>
</dbReference>
<proteinExistence type="predicted"/>
<organism evidence="1">
    <name type="scientific">Mucor ambiguus</name>
    <dbReference type="NCBI Taxonomy" id="91626"/>
    <lineage>
        <taxon>Eukaryota</taxon>
        <taxon>Fungi</taxon>
        <taxon>Fungi incertae sedis</taxon>
        <taxon>Mucoromycota</taxon>
        <taxon>Mucoromycotina</taxon>
        <taxon>Mucoromycetes</taxon>
        <taxon>Mucorales</taxon>
        <taxon>Mucorineae</taxon>
        <taxon>Mucoraceae</taxon>
        <taxon>Mucor</taxon>
    </lineage>
</organism>
<protein>
    <submittedName>
        <fullName evidence="1">Uncharacterized protein</fullName>
    </submittedName>
</protein>
<reference evidence="1" key="1">
    <citation type="submission" date="2014-09" db="EMBL/GenBank/DDBJ databases">
        <title>Draft genome sequence of an oleaginous Mucoromycotina fungus Mucor ambiguus NBRC6742.</title>
        <authorList>
            <person name="Takeda I."/>
            <person name="Yamane N."/>
            <person name="Morita T."/>
            <person name="Tamano K."/>
            <person name="Machida M."/>
            <person name="Baker S."/>
            <person name="Koike H."/>
        </authorList>
    </citation>
    <scope>NUCLEOTIDE SEQUENCE</scope>
    <source>
        <strain evidence="1">NBRC 6742</strain>
    </source>
</reference>
<evidence type="ECO:0000313" key="1">
    <source>
        <dbReference type="EMBL" id="GAN05339.1"/>
    </source>
</evidence>
<keyword evidence="2" id="KW-1185">Reference proteome</keyword>
<dbReference type="Proteomes" id="UP000053815">
    <property type="component" value="Unassembled WGS sequence"/>
</dbReference>
<gene>
    <name evidence="1" type="ORF">MAM1_0088c04809</name>
</gene>